<accession>A0A844CHA9</accession>
<dbReference type="RefSeq" id="WP_153832181.1">
    <property type="nucleotide sequence ID" value="NZ_WJQT01000006.1"/>
</dbReference>
<dbReference type="EMBL" id="WJQT01000006">
    <property type="protein sequence ID" value="MRJ47095.1"/>
    <property type="molecule type" value="Genomic_DNA"/>
</dbReference>
<evidence type="ECO:0000313" key="1">
    <source>
        <dbReference type="EMBL" id="MRJ47095.1"/>
    </source>
</evidence>
<sequence>MDNPYERLAHEIVLQAVKDYRSACKQLKRNPKSDVANRHLISCERFFLSEWFKEITDADGGLLLNNLNEEVGVFDT</sequence>
<name>A0A844CHA9_9LACT</name>
<organism evidence="1 2">
    <name type="scientific">Fundicoccus ignavus</name>
    <dbReference type="NCBI Taxonomy" id="2664442"/>
    <lineage>
        <taxon>Bacteria</taxon>
        <taxon>Bacillati</taxon>
        <taxon>Bacillota</taxon>
        <taxon>Bacilli</taxon>
        <taxon>Lactobacillales</taxon>
        <taxon>Aerococcaceae</taxon>
        <taxon>Fundicoccus</taxon>
    </lineage>
</organism>
<protein>
    <submittedName>
        <fullName evidence="1">Uncharacterized protein</fullName>
    </submittedName>
</protein>
<dbReference type="AlphaFoldDB" id="A0A844CHA9"/>
<reference evidence="1 2" key="1">
    <citation type="submission" date="2019-11" db="EMBL/GenBank/DDBJ databases">
        <title>Characterisation of Fundicoccus ignavus gen. nov. sp. nov., a novel genus of the family Aerococcaceae from bulk tank milk.</title>
        <authorList>
            <person name="Siebert A."/>
            <person name="Huptas C."/>
            <person name="Wenning M."/>
            <person name="Scherer S."/>
            <person name="Doll E.V."/>
        </authorList>
    </citation>
    <scope>NUCLEOTIDE SEQUENCE [LARGE SCALE GENOMIC DNA]</scope>
    <source>
        <strain evidence="1 2">DSM 109652</strain>
    </source>
</reference>
<dbReference type="Proteomes" id="UP000440066">
    <property type="component" value="Unassembled WGS sequence"/>
</dbReference>
<evidence type="ECO:0000313" key="2">
    <source>
        <dbReference type="Proteomes" id="UP000440066"/>
    </source>
</evidence>
<gene>
    <name evidence="1" type="ORF">GF867_05920</name>
</gene>
<proteinExistence type="predicted"/>
<comment type="caution">
    <text evidence="1">The sequence shown here is derived from an EMBL/GenBank/DDBJ whole genome shotgun (WGS) entry which is preliminary data.</text>
</comment>